<dbReference type="AlphaFoldDB" id="A0A5N6T5C6"/>
<dbReference type="EMBL" id="ML743557">
    <property type="protein sequence ID" value="KAE8141490.1"/>
    <property type="molecule type" value="Genomic_DNA"/>
</dbReference>
<dbReference type="Proteomes" id="UP000325672">
    <property type="component" value="Unassembled WGS sequence"/>
</dbReference>
<reference evidence="1 2" key="1">
    <citation type="submission" date="2019-04" db="EMBL/GenBank/DDBJ databases">
        <title>Friends and foes A comparative genomics study of 23 Aspergillus species from section Flavi.</title>
        <authorList>
            <consortium name="DOE Joint Genome Institute"/>
            <person name="Kjaerbolling I."/>
            <person name="Vesth T."/>
            <person name="Frisvad J.C."/>
            <person name="Nybo J.L."/>
            <person name="Theobald S."/>
            <person name="Kildgaard S."/>
            <person name="Isbrandt T."/>
            <person name="Kuo A."/>
            <person name="Sato A."/>
            <person name="Lyhne E.K."/>
            <person name="Kogle M.E."/>
            <person name="Wiebenga A."/>
            <person name="Kun R.S."/>
            <person name="Lubbers R.J."/>
            <person name="Makela M.R."/>
            <person name="Barry K."/>
            <person name="Chovatia M."/>
            <person name="Clum A."/>
            <person name="Daum C."/>
            <person name="Haridas S."/>
            <person name="He G."/>
            <person name="LaButti K."/>
            <person name="Lipzen A."/>
            <person name="Mondo S."/>
            <person name="Riley R."/>
            <person name="Salamov A."/>
            <person name="Simmons B.A."/>
            <person name="Magnuson J.K."/>
            <person name="Henrissat B."/>
            <person name="Mortensen U.H."/>
            <person name="Larsen T.O."/>
            <person name="Devries R.P."/>
            <person name="Grigoriev I.V."/>
            <person name="Machida M."/>
            <person name="Baker S.E."/>
            <person name="Andersen M.R."/>
        </authorList>
    </citation>
    <scope>NUCLEOTIDE SEQUENCE [LARGE SCALE GENOMIC DNA]</scope>
    <source>
        <strain evidence="1 2">CBS 117625</strain>
    </source>
</reference>
<sequence length="187" mass="21353">MRSLWIFNRPLEISVLVPSIFSTLTLHEDVILLKDSQTLHDRLGEKFNKPLLHRALLSGNSLCDRRLSSDVVCFHNLFILIRRGRGPCRPNTLTERPFYSLHPWSSLAMNVSITIGYMPAELTRLFMFHSAVIHLGGRPNQKDIDSQVTGIRRSTFYFLFFSAIQLNKVSITEGAPRFIANTATHQT</sequence>
<dbReference type="GeneID" id="43636439"/>
<name>A0A5N6T5C6_ASPPS</name>
<evidence type="ECO:0000313" key="1">
    <source>
        <dbReference type="EMBL" id="KAE8141490.1"/>
    </source>
</evidence>
<dbReference type="RefSeq" id="XP_031917553.1">
    <property type="nucleotide sequence ID" value="XM_032052229.1"/>
</dbReference>
<accession>A0A5N6T5C6</accession>
<protein>
    <submittedName>
        <fullName evidence="1">Uncharacterized protein</fullName>
    </submittedName>
</protein>
<gene>
    <name evidence="1" type="ORF">BDV38DRAFT_188844</name>
</gene>
<evidence type="ECO:0000313" key="2">
    <source>
        <dbReference type="Proteomes" id="UP000325672"/>
    </source>
</evidence>
<organism evidence="1 2">
    <name type="scientific">Aspergillus pseudotamarii</name>
    <dbReference type="NCBI Taxonomy" id="132259"/>
    <lineage>
        <taxon>Eukaryota</taxon>
        <taxon>Fungi</taxon>
        <taxon>Dikarya</taxon>
        <taxon>Ascomycota</taxon>
        <taxon>Pezizomycotina</taxon>
        <taxon>Eurotiomycetes</taxon>
        <taxon>Eurotiomycetidae</taxon>
        <taxon>Eurotiales</taxon>
        <taxon>Aspergillaceae</taxon>
        <taxon>Aspergillus</taxon>
        <taxon>Aspergillus subgen. Circumdati</taxon>
    </lineage>
</organism>
<keyword evidence="2" id="KW-1185">Reference proteome</keyword>
<proteinExistence type="predicted"/>